<comment type="caution">
    <text evidence="2">The sequence shown here is derived from an EMBL/GenBank/DDBJ whole genome shotgun (WGS) entry which is preliminary data.</text>
</comment>
<dbReference type="Proteomes" id="UP000828390">
    <property type="component" value="Unassembled WGS sequence"/>
</dbReference>
<organism evidence="2 3">
    <name type="scientific">Dreissena polymorpha</name>
    <name type="common">Zebra mussel</name>
    <name type="synonym">Mytilus polymorpha</name>
    <dbReference type="NCBI Taxonomy" id="45954"/>
    <lineage>
        <taxon>Eukaryota</taxon>
        <taxon>Metazoa</taxon>
        <taxon>Spiralia</taxon>
        <taxon>Lophotrochozoa</taxon>
        <taxon>Mollusca</taxon>
        <taxon>Bivalvia</taxon>
        <taxon>Autobranchia</taxon>
        <taxon>Heteroconchia</taxon>
        <taxon>Euheterodonta</taxon>
        <taxon>Imparidentia</taxon>
        <taxon>Neoheterodontei</taxon>
        <taxon>Myida</taxon>
        <taxon>Dreissenoidea</taxon>
        <taxon>Dreissenidae</taxon>
        <taxon>Dreissena</taxon>
    </lineage>
</organism>
<dbReference type="EMBL" id="JAIWYP010000011">
    <property type="protein sequence ID" value="KAH3736597.1"/>
    <property type="molecule type" value="Genomic_DNA"/>
</dbReference>
<evidence type="ECO:0000256" key="1">
    <source>
        <dbReference type="SAM" id="MobiDB-lite"/>
    </source>
</evidence>
<feature type="region of interest" description="Disordered" evidence="1">
    <location>
        <begin position="869"/>
        <end position="913"/>
    </location>
</feature>
<proteinExistence type="predicted"/>
<dbReference type="AlphaFoldDB" id="A0A9D4HXN9"/>
<reference evidence="2" key="1">
    <citation type="journal article" date="2019" name="bioRxiv">
        <title>The Genome of the Zebra Mussel, Dreissena polymorpha: A Resource for Invasive Species Research.</title>
        <authorList>
            <person name="McCartney M.A."/>
            <person name="Auch B."/>
            <person name="Kono T."/>
            <person name="Mallez S."/>
            <person name="Zhang Y."/>
            <person name="Obille A."/>
            <person name="Becker A."/>
            <person name="Abrahante J.E."/>
            <person name="Garbe J."/>
            <person name="Badalamenti J.P."/>
            <person name="Herman A."/>
            <person name="Mangelson H."/>
            <person name="Liachko I."/>
            <person name="Sullivan S."/>
            <person name="Sone E.D."/>
            <person name="Koren S."/>
            <person name="Silverstein K.A.T."/>
            <person name="Beckman K.B."/>
            <person name="Gohl D.M."/>
        </authorList>
    </citation>
    <scope>NUCLEOTIDE SEQUENCE</scope>
    <source>
        <strain evidence="2">Duluth1</strain>
        <tissue evidence="2">Whole animal</tissue>
    </source>
</reference>
<evidence type="ECO:0000313" key="2">
    <source>
        <dbReference type="EMBL" id="KAH3736597.1"/>
    </source>
</evidence>
<gene>
    <name evidence="2" type="ORF">DPMN_043168</name>
</gene>
<name>A0A9D4HXN9_DREPO</name>
<protein>
    <submittedName>
        <fullName evidence="2">Uncharacterized protein</fullName>
    </submittedName>
</protein>
<reference evidence="2" key="2">
    <citation type="submission" date="2020-11" db="EMBL/GenBank/DDBJ databases">
        <authorList>
            <person name="McCartney M.A."/>
            <person name="Auch B."/>
            <person name="Kono T."/>
            <person name="Mallez S."/>
            <person name="Becker A."/>
            <person name="Gohl D.M."/>
            <person name="Silverstein K.A.T."/>
            <person name="Koren S."/>
            <person name="Bechman K.B."/>
            <person name="Herman A."/>
            <person name="Abrahante J.E."/>
            <person name="Garbe J."/>
        </authorList>
    </citation>
    <scope>NUCLEOTIDE SEQUENCE</scope>
    <source>
        <strain evidence="2">Duluth1</strain>
        <tissue evidence="2">Whole animal</tissue>
    </source>
</reference>
<evidence type="ECO:0000313" key="3">
    <source>
        <dbReference type="Proteomes" id="UP000828390"/>
    </source>
</evidence>
<sequence length="913" mass="105287">MALFIQSLPNVKLDLDIVQTNILFHDDWANNVTCRVFTSFYKNIRKLTPPPPPPRRPCYSTDRNHFQTQLSYQRNKFSDQISRKLGQNVTSRAFTCFHYIHIEKNAPPTGGHVFSPIWIVFELVRDINKTNVLTNFNDDWAKIVTSRVFTIHVIQLTGTIFELNYHIKETNVLTKFHDNWAKNVTSRLFTGFHYIHIEKNAPPTGGHVLSPMWTIFELFRDINKTNVLTKFHDDWATIVTSRVFTSHAIELTGTIFELNSHIKETNVLTKFHQNWAKNVTSRVFTCFHYIHIEKNAPPTGGHLFSPIWTIFELVRDINKTNVLTNFHDDWAKIVTSRVFIRKTALPPPGSHVIELTRTIFELSSHIKETNVPTKFHENLAKNKNAPPIGGHVFSPIWTIFELVRDINKTNVLTNFHDDLFTRHVIELTGTIFELNSHIKETNVLTKFHENWAKNVTSRVFKMKTAPPPPSSHVIELTGTIFELYSHIKETNVLTKFHENWAKNVTSRVFTYINKTNVLTNFHDDWAKIVTSRVFTSHVIKLTRTIFELYSHIKETNVPTKFHENWAKNVTSRLFTGFHYIHIEKNAPPTGGHVFSPIWTIFELVQDINKTNVLTNFHDDWATIVTSRVFTMKTAPPHGSHVIELTGTIFEVNSHIKETNVLTKFRENWAKNVTSRVFICFHYIHIEKNAPPTDGHVFSPIWTFFELVLDINKTNVLTNVHDDWAKIVTSRVFISHVIELTRTIFELYSHIKETNVPTKFHENWAKNVTSRVFTCFHYIHIEKNAPPTGGHVFSAIWTIFELVRDINKPMKTAPPTGGHVFQRTGTTFELNQHLIGHEIVELDRDFIGLLTKFHEDRTINVASRVFTNKCGRTDGRRTKTGHKSSPEQSALHPLSVGISSGTPDVVPASTGSRK</sequence>
<keyword evidence="3" id="KW-1185">Reference proteome</keyword>
<accession>A0A9D4HXN9</accession>